<dbReference type="PROSITE" id="PS50873">
    <property type="entry name" value="PEROXIDASE_4"/>
    <property type="match status" value="1"/>
</dbReference>
<organism evidence="15 16">
    <name type="scientific">Gossypium darwinii</name>
    <name type="common">Darwin's cotton</name>
    <name type="synonym">Gossypium barbadense var. darwinii</name>
    <dbReference type="NCBI Taxonomy" id="34276"/>
    <lineage>
        <taxon>Eukaryota</taxon>
        <taxon>Viridiplantae</taxon>
        <taxon>Streptophyta</taxon>
        <taxon>Embryophyta</taxon>
        <taxon>Tracheophyta</taxon>
        <taxon>Spermatophyta</taxon>
        <taxon>Magnoliopsida</taxon>
        <taxon>eudicotyledons</taxon>
        <taxon>Gunneridae</taxon>
        <taxon>Pentapetalae</taxon>
        <taxon>rosids</taxon>
        <taxon>malvids</taxon>
        <taxon>Malvales</taxon>
        <taxon>Malvaceae</taxon>
        <taxon>Malvoideae</taxon>
        <taxon>Gossypium</taxon>
    </lineage>
</organism>
<proteinExistence type="predicted"/>
<keyword evidence="11" id="KW-0106">Calcium</keyword>
<dbReference type="SUPFAM" id="SSF48113">
    <property type="entry name" value="Heme-dependent peroxidases"/>
    <property type="match status" value="1"/>
</dbReference>
<evidence type="ECO:0000256" key="3">
    <source>
        <dbReference type="ARBA" id="ARBA00002322"/>
    </source>
</evidence>
<feature type="transmembrane region" description="Helical" evidence="13">
    <location>
        <begin position="48"/>
        <end position="69"/>
    </location>
</feature>
<feature type="binding site" evidence="11">
    <location>
        <position position="115"/>
    </location>
    <ligand>
        <name>Ca(2+)</name>
        <dbReference type="ChEBI" id="CHEBI:29108"/>
        <label>1</label>
    </ligand>
</feature>
<dbReference type="Proteomes" id="UP000323506">
    <property type="component" value="Chromosome D06"/>
</dbReference>
<comment type="cofactor">
    <cofactor evidence="2">
        <name>heme b</name>
        <dbReference type="ChEBI" id="CHEBI:60344"/>
    </cofactor>
</comment>
<dbReference type="PANTHER" id="PTHR31388:SF9">
    <property type="entry name" value="PEROXIDASE 11"/>
    <property type="match status" value="1"/>
</dbReference>
<name>A0A5D2C616_GOSDA</name>
<feature type="site" description="Transition state stabilizer" evidence="12">
    <location>
        <position position="110"/>
    </location>
</feature>
<dbReference type="GO" id="GO:0046872">
    <property type="term" value="F:metal ion binding"/>
    <property type="evidence" value="ECO:0007669"/>
    <property type="project" value="UniProtKB-KW"/>
</dbReference>
<accession>A0A5D2C616</accession>
<keyword evidence="13" id="KW-0472">Membrane</keyword>
<keyword evidence="8" id="KW-0560">Oxidoreductase</keyword>
<evidence type="ECO:0000256" key="7">
    <source>
        <dbReference type="ARBA" id="ARBA00022723"/>
    </source>
</evidence>
<evidence type="ECO:0000256" key="9">
    <source>
        <dbReference type="ARBA" id="ARBA00023004"/>
    </source>
</evidence>
<evidence type="ECO:0000256" key="10">
    <source>
        <dbReference type="PIRSR" id="PIRSR600823-1"/>
    </source>
</evidence>
<evidence type="ECO:0000259" key="14">
    <source>
        <dbReference type="PROSITE" id="PS50873"/>
    </source>
</evidence>
<protein>
    <recommendedName>
        <fullName evidence="4">peroxidase</fullName>
        <ecNumber evidence="4">1.11.1.7</ecNumber>
    </recommendedName>
</protein>
<sequence>MASSFPSVMDPYNSSNTLHYICSKSHLFPPTLLSFLTHSFKLGYQRMAISLQCFLVLICISIFSSTIAATDPPLTLDYYKSTCPNVFDIVKKEMECHVLSDPRNAAFILRLHFHDCFVQGTRIYLRVSYPDSADSSRR</sequence>
<dbReference type="EMBL" id="CM017706">
    <property type="protein sequence ID" value="TYG64729.1"/>
    <property type="molecule type" value="Genomic_DNA"/>
</dbReference>
<evidence type="ECO:0000256" key="8">
    <source>
        <dbReference type="ARBA" id="ARBA00023002"/>
    </source>
</evidence>
<evidence type="ECO:0000256" key="1">
    <source>
        <dbReference type="ARBA" id="ARBA00000189"/>
    </source>
</evidence>
<evidence type="ECO:0000256" key="6">
    <source>
        <dbReference type="ARBA" id="ARBA00022617"/>
    </source>
</evidence>
<feature type="binding site" evidence="11">
    <location>
        <position position="118"/>
    </location>
    <ligand>
        <name>Ca(2+)</name>
        <dbReference type="ChEBI" id="CHEBI:29108"/>
        <label>1</label>
    </ligand>
</feature>
<dbReference type="Gene3D" id="1.10.520.10">
    <property type="match status" value="1"/>
</dbReference>
<comment type="cofactor">
    <cofactor evidence="11">
        <name>Ca(2+)</name>
        <dbReference type="ChEBI" id="CHEBI:29108"/>
    </cofactor>
    <text evidence="11">Binds 2 calcium ions per subunit.</text>
</comment>
<feature type="active site" description="Proton acceptor" evidence="10">
    <location>
        <position position="114"/>
    </location>
</feature>
<comment type="catalytic activity">
    <reaction evidence="1">
        <text>2 a phenolic donor + H2O2 = 2 a phenolic radical donor + 2 H2O</text>
        <dbReference type="Rhea" id="RHEA:56136"/>
        <dbReference type="ChEBI" id="CHEBI:15377"/>
        <dbReference type="ChEBI" id="CHEBI:16240"/>
        <dbReference type="ChEBI" id="CHEBI:139520"/>
        <dbReference type="ChEBI" id="CHEBI:139521"/>
        <dbReference type="EC" id="1.11.1.7"/>
    </reaction>
</comment>
<dbReference type="InterPro" id="IPR000823">
    <property type="entry name" value="Peroxidase_pln"/>
</dbReference>
<keyword evidence="6" id="KW-0349">Heme</keyword>
<evidence type="ECO:0000256" key="2">
    <source>
        <dbReference type="ARBA" id="ARBA00001970"/>
    </source>
</evidence>
<evidence type="ECO:0000313" key="16">
    <source>
        <dbReference type="Proteomes" id="UP000323506"/>
    </source>
</evidence>
<dbReference type="GO" id="GO:0020037">
    <property type="term" value="F:heme binding"/>
    <property type="evidence" value="ECO:0007669"/>
    <property type="project" value="InterPro"/>
</dbReference>
<dbReference type="GO" id="GO:0006979">
    <property type="term" value="P:response to oxidative stress"/>
    <property type="evidence" value="ECO:0007669"/>
    <property type="project" value="InterPro"/>
</dbReference>
<dbReference type="InterPro" id="IPR002016">
    <property type="entry name" value="Haem_peroxidase"/>
</dbReference>
<evidence type="ECO:0000313" key="15">
    <source>
        <dbReference type="EMBL" id="TYG64729.1"/>
    </source>
</evidence>
<keyword evidence="13" id="KW-1133">Transmembrane helix</keyword>
<keyword evidence="5" id="KW-0575">Peroxidase</keyword>
<dbReference type="GO" id="GO:0140825">
    <property type="term" value="F:lactoperoxidase activity"/>
    <property type="evidence" value="ECO:0007669"/>
    <property type="project" value="UniProtKB-EC"/>
</dbReference>
<comment type="function">
    <text evidence="3">Removal of H(2)O(2), oxidation of toxic reductants, biosynthesis and degradation of lignin, suberization, auxin catabolism, response to environmental stresses such as wounding, pathogen attack and oxidative stress. These functions might be dependent on each isozyme/isoform in each plant tissue.</text>
</comment>
<evidence type="ECO:0000256" key="11">
    <source>
        <dbReference type="PIRSR" id="PIRSR600823-3"/>
    </source>
</evidence>
<dbReference type="PRINTS" id="PR00461">
    <property type="entry name" value="PLPEROXIDASE"/>
</dbReference>
<dbReference type="PROSITE" id="PS00436">
    <property type="entry name" value="PEROXIDASE_2"/>
    <property type="match status" value="1"/>
</dbReference>
<dbReference type="AlphaFoldDB" id="A0A5D2C616"/>
<dbReference type="InterPro" id="IPR019794">
    <property type="entry name" value="Peroxidases_AS"/>
</dbReference>
<evidence type="ECO:0000256" key="13">
    <source>
        <dbReference type="SAM" id="Phobius"/>
    </source>
</evidence>
<keyword evidence="16" id="KW-1185">Reference proteome</keyword>
<dbReference type="InterPro" id="IPR010255">
    <property type="entry name" value="Haem_peroxidase_sf"/>
</dbReference>
<dbReference type="PANTHER" id="PTHR31388">
    <property type="entry name" value="PEROXIDASE 72-RELATED"/>
    <property type="match status" value="1"/>
</dbReference>
<dbReference type="EC" id="1.11.1.7" evidence="4"/>
<evidence type="ECO:0000256" key="12">
    <source>
        <dbReference type="PIRSR" id="PIRSR600823-4"/>
    </source>
</evidence>
<feature type="binding site" evidence="11">
    <location>
        <position position="120"/>
    </location>
    <ligand>
        <name>Ca(2+)</name>
        <dbReference type="ChEBI" id="CHEBI:29108"/>
        <label>1</label>
    </ligand>
</feature>
<keyword evidence="13" id="KW-0812">Transmembrane</keyword>
<reference evidence="15 16" key="1">
    <citation type="submission" date="2019-06" db="EMBL/GenBank/DDBJ databases">
        <title>WGS assembly of Gossypium darwinii.</title>
        <authorList>
            <person name="Chen Z.J."/>
            <person name="Sreedasyam A."/>
            <person name="Ando A."/>
            <person name="Song Q."/>
            <person name="De L."/>
            <person name="Hulse-Kemp A."/>
            <person name="Ding M."/>
            <person name="Ye W."/>
            <person name="Kirkbride R."/>
            <person name="Jenkins J."/>
            <person name="Plott C."/>
            <person name="Lovell J."/>
            <person name="Lin Y.-M."/>
            <person name="Vaughn R."/>
            <person name="Liu B."/>
            <person name="Li W."/>
            <person name="Simpson S."/>
            <person name="Scheffler B."/>
            <person name="Saski C."/>
            <person name="Grover C."/>
            <person name="Hu G."/>
            <person name="Conover J."/>
            <person name="Carlson J."/>
            <person name="Shu S."/>
            <person name="Boston L."/>
            <person name="Williams M."/>
            <person name="Peterson D."/>
            <person name="Mcgee K."/>
            <person name="Jones D."/>
            <person name="Wendel J."/>
            <person name="Stelly D."/>
            <person name="Grimwood J."/>
            <person name="Schmutz J."/>
        </authorList>
    </citation>
    <scope>NUCLEOTIDE SEQUENCE [LARGE SCALE GENOMIC DNA]</scope>
    <source>
        <strain evidence="15">1808015.09</strain>
    </source>
</reference>
<evidence type="ECO:0000256" key="4">
    <source>
        <dbReference type="ARBA" id="ARBA00012313"/>
    </source>
</evidence>
<evidence type="ECO:0000256" key="5">
    <source>
        <dbReference type="ARBA" id="ARBA00022559"/>
    </source>
</evidence>
<keyword evidence="9" id="KW-0408">Iron</keyword>
<gene>
    <name evidence="15" type="ORF">ES288_D06G131500v1</name>
</gene>
<keyword evidence="7 11" id="KW-0479">Metal-binding</keyword>
<feature type="domain" description="Plant heme peroxidase family profile" evidence="14">
    <location>
        <begin position="73"/>
        <end position="138"/>
    </location>
</feature>